<evidence type="ECO:0000256" key="1">
    <source>
        <dbReference type="ARBA" id="ARBA00023118"/>
    </source>
</evidence>
<name>A0ABY9PYR1_9FIRM</name>
<reference evidence="3 4" key="1">
    <citation type="submission" date="2022-07" db="EMBL/GenBank/DDBJ databases">
        <title>Genome sequence of Terrisporobacter mayombei DSM6539.</title>
        <authorList>
            <person name="Boeer T."/>
            <person name="Bengelsdorf F.R."/>
            <person name="Daniel R."/>
            <person name="Poehlein A."/>
        </authorList>
    </citation>
    <scope>NUCLEOTIDE SEQUENCE [LARGE SCALE GENOMIC DNA]</scope>
    <source>
        <strain evidence="3 4">DSM 6539</strain>
    </source>
</reference>
<feature type="domain" description="CRISPR type III-associated protein" evidence="2">
    <location>
        <begin position="17"/>
        <end position="198"/>
    </location>
</feature>
<dbReference type="RefSeq" id="WP_228104331.1">
    <property type="nucleotide sequence ID" value="NZ_CP101637.1"/>
</dbReference>
<accession>A0ABY9PYR1</accession>
<evidence type="ECO:0000313" key="4">
    <source>
        <dbReference type="Proteomes" id="UP001235030"/>
    </source>
</evidence>
<dbReference type="InterPro" id="IPR005537">
    <property type="entry name" value="RAMP_III_fam"/>
</dbReference>
<organism evidence="3 4">
    <name type="scientific">Terrisporobacter mayombei</name>
    <dbReference type="NCBI Taxonomy" id="1541"/>
    <lineage>
        <taxon>Bacteria</taxon>
        <taxon>Bacillati</taxon>
        <taxon>Bacillota</taxon>
        <taxon>Clostridia</taxon>
        <taxon>Peptostreptococcales</taxon>
        <taxon>Peptostreptococcaceae</taxon>
        <taxon>Terrisporobacter</taxon>
    </lineage>
</organism>
<sequence length="527" mass="60809">MSKFILINIDIRGPIKTELSYITGSAIRGAYINKYINKNKIKEDISLNKEYREKLLSNNIKFYDAYPRIGDNYSISTPLCFYASKDKIKEFSRDNNTIGIKNELNENIEEGFQRVNKSDFSILKNNLINLVSIKRVENLHNSKQINEENLFRYEAIDKNQQYYTIVQCEDYLVNEVKDTFDKEIVYIGGSKSSGYGMCELNIEGIYNINDIKNRLNIGIDKEQEYLTIYFASNTVLRDDFGNVISYIPEKELEEKLGINNVKIIKSTILSTDIKGYNAMWKSFIPSVTAIKSGSIISYSYEGKLDYNKVRDFEINGVGSKKQEGYGRIYINPSFNVTECRNYQEDTKLEKINIKLDKKANDTLTTILNNINKSREDEYLTKIQVEALDSKTDSRGIKKVQLEEFPNAQAGKLINIIDQAIDKIDSLGEVESKNHMKNFKHELKTKTRNLYMNTSKAKLFGECLFDYLDELISDKSIEDLTGSRFKLEYATYENIKLNKSGDYKLKLLLTKKLLTFNLRENGGEKNEG</sequence>
<evidence type="ECO:0000313" key="3">
    <source>
        <dbReference type="EMBL" id="WMT80066.1"/>
    </source>
</evidence>
<proteinExistence type="predicted"/>
<dbReference type="Pfam" id="PF03787">
    <property type="entry name" value="RAMPs"/>
    <property type="match status" value="1"/>
</dbReference>
<protein>
    <recommendedName>
        <fullName evidence="2">CRISPR type III-associated protein domain-containing protein</fullName>
    </recommendedName>
</protein>
<dbReference type="Proteomes" id="UP001235030">
    <property type="component" value="Chromosome"/>
</dbReference>
<evidence type="ECO:0000259" key="2">
    <source>
        <dbReference type="Pfam" id="PF03787"/>
    </source>
</evidence>
<dbReference type="EMBL" id="CP101637">
    <property type="protein sequence ID" value="WMT80066.1"/>
    <property type="molecule type" value="Genomic_DNA"/>
</dbReference>
<keyword evidence="1" id="KW-0051">Antiviral defense</keyword>
<keyword evidence="4" id="KW-1185">Reference proteome</keyword>
<gene>
    <name evidence="3" type="ORF">TEMA_03430</name>
</gene>